<accession>B3QVR9</accession>
<dbReference type="RefSeq" id="WP_012499210.1">
    <property type="nucleotide sequence ID" value="NC_011026.1"/>
</dbReference>
<dbReference type="eggNOG" id="ENOG502ZI61">
    <property type="taxonomic scope" value="Bacteria"/>
</dbReference>
<reference evidence="1 2" key="1">
    <citation type="submission" date="2008-06" db="EMBL/GenBank/DDBJ databases">
        <title>Complete sequence of Chloroherpeton thalassium ATCC 35110.</title>
        <authorList>
            <consortium name="US DOE Joint Genome Institute"/>
            <person name="Lucas S."/>
            <person name="Copeland A."/>
            <person name="Lapidus A."/>
            <person name="Glavina del Rio T."/>
            <person name="Dalin E."/>
            <person name="Tice H."/>
            <person name="Bruce D."/>
            <person name="Goodwin L."/>
            <person name="Pitluck S."/>
            <person name="Schmutz J."/>
            <person name="Larimer F."/>
            <person name="Land M."/>
            <person name="Hauser L."/>
            <person name="Kyrpides N."/>
            <person name="Mikhailova N."/>
            <person name="Liu Z."/>
            <person name="Li T."/>
            <person name="Zhao F."/>
            <person name="Overmann J."/>
            <person name="Bryant D.A."/>
            <person name="Richardson P."/>
        </authorList>
    </citation>
    <scope>NUCLEOTIDE SEQUENCE [LARGE SCALE GENOMIC DNA]</scope>
    <source>
        <strain evidence="2">ATCC 35110 / GB-78</strain>
    </source>
</reference>
<dbReference type="KEGG" id="cts:Ctha_0657"/>
<proteinExistence type="predicted"/>
<dbReference type="HOGENOM" id="CLU_163812_0_0_10"/>
<protein>
    <submittedName>
        <fullName evidence="1">Uncharacterized protein</fullName>
    </submittedName>
</protein>
<keyword evidence="2" id="KW-1185">Reference proteome</keyword>
<organism evidence="1 2">
    <name type="scientific">Chloroherpeton thalassium (strain ATCC 35110 / GB-78)</name>
    <dbReference type="NCBI Taxonomy" id="517418"/>
    <lineage>
        <taxon>Bacteria</taxon>
        <taxon>Pseudomonadati</taxon>
        <taxon>Chlorobiota</taxon>
        <taxon>Chlorobiia</taxon>
        <taxon>Chlorobiales</taxon>
        <taxon>Chloroherpetonaceae</taxon>
        <taxon>Chloroherpeton</taxon>
    </lineage>
</organism>
<gene>
    <name evidence="1" type="ordered locus">Ctha_0657</name>
</gene>
<dbReference type="AlphaFoldDB" id="B3QVR9"/>
<evidence type="ECO:0000313" key="2">
    <source>
        <dbReference type="Proteomes" id="UP000001208"/>
    </source>
</evidence>
<name>B3QVR9_CHLT3</name>
<sequence>MSKIVQAVRKMAANAESIIEHKHDDHKFFFTYMEKYLWSLEYDTNEDYYLLQFYPNLEEFMHFLENGQAQQISSISTICFSTKQLDSQEAYDSFKDLFQLLKSRKYDFDKVLDEIIG</sequence>
<dbReference type="Proteomes" id="UP000001208">
    <property type="component" value="Chromosome"/>
</dbReference>
<evidence type="ECO:0000313" key="1">
    <source>
        <dbReference type="EMBL" id="ACF13126.1"/>
    </source>
</evidence>
<dbReference type="EMBL" id="CP001100">
    <property type="protein sequence ID" value="ACF13126.1"/>
    <property type="molecule type" value="Genomic_DNA"/>
</dbReference>